<dbReference type="Proteomes" id="UP000183687">
    <property type="component" value="Unassembled WGS sequence"/>
</dbReference>
<gene>
    <name evidence="1" type="ORF">SAMN04489746_0511</name>
</gene>
<dbReference type="AlphaFoldDB" id="A0AB38A5L2"/>
<organism evidence="1 2">
    <name type="scientific">Atopobium minutum</name>
    <dbReference type="NCBI Taxonomy" id="1381"/>
    <lineage>
        <taxon>Bacteria</taxon>
        <taxon>Bacillati</taxon>
        <taxon>Actinomycetota</taxon>
        <taxon>Coriobacteriia</taxon>
        <taxon>Coriobacteriales</taxon>
        <taxon>Atopobiaceae</taxon>
        <taxon>Atopobium</taxon>
    </lineage>
</organism>
<comment type="caution">
    <text evidence="1">The sequence shown here is derived from an EMBL/GenBank/DDBJ whole genome shotgun (WGS) entry which is preliminary data.</text>
</comment>
<protein>
    <submittedName>
        <fullName evidence="1">Uncharacterized protein</fullName>
    </submittedName>
</protein>
<reference evidence="1 2" key="1">
    <citation type="submission" date="2016-10" db="EMBL/GenBank/DDBJ databases">
        <authorList>
            <person name="Varghese N."/>
            <person name="Submissions S."/>
        </authorList>
    </citation>
    <scope>NUCLEOTIDE SEQUENCE [LARGE SCALE GENOMIC DNA]</scope>
    <source>
        <strain evidence="1 2">DSM 20586</strain>
    </source>
</reference>
<sequence>MIYVGNFSYNDNTDETDNYCLIPCLVVADTVDEALDKFASQLISLHEEGTIVSDADYIYLDSLVELSAEESKPVMLSWQKIAVTENGLSSISSALPASDESVGCAYTFVDDDDEDFQTEFDDPNIDFADLEEADEEPFLDFTQMD</sequence>
<evidence type="ECO:0000313" key="2">
    <source>
        <dbReference type="Proteomes" id="UP000183687"/>
    </source>
</evidence>
<dbReference type="EMBL" id="FNSH01000001">
    <property type="protein sequence ID" value="SEB52805.1"/>
    <property type="molecule type" value="Genomic_DNA"/>
</dbReference>
<dbReference type="RefSeq" id="WP_002563388.1">
    <property type="nucleotide sequence ID" value="NZ_CALJSN010000006.1"/>
</dbReference>
<name>A0AB38A5L2_9ACTN</name>
<accession>A0AB38A5L2</accession>
<evidence type="ECO:0000313" key="1">
    <source>
        <dbReference type="EMBL" id="SEB52805.1"/>
    </source>
</evidence>
<proteinExistence type="predicted"/>